<dbReference type="InterPro" id="IPR002408">
    <property type="entry name" value="Natriuretic_peptide_brain"/>
</dbReference>
<dbReference type="InterPro" id="IPR050787">
    <property type="entry name" value="Natriuretic_peptide"/>
</dbReference>
<comment type="subcellular location">
    <subcellularLocation>
        <location evidence="1 7">Secreted</location>
    </subcellularLocation>
</comment>
<keyword evidence="6" id="KW-1015">Disulfide bond</keyword>
<evidence type="ECO:0000256" key="4">
    <source>
        <dbReference type="ARBA" id="ARBA00022729"/>
    </source>
</evidence>
<dbReference type="EMBL" id="LC348997">
    <property type="protein sequence ID" value="BBC20604.1"/>
    <property type="molecule type" value="mRNA"/>
</dbReference>
<feature type="region of interest" description="Disordered" evidence="8">
    <location>
        <begin position="51"/>
        <end position="79"/>
    </location>
</feature>
<protein>
    <submittedName>
        <fullName evidence="10">B-type natriuretic peptide</fullName>
    </submittedName>
</protein>
<dbReference type="GO" id="GO:0005737">
    <property type="term" value="C:cytoplasm"/>
    <property type="evidence" value="ECO:0007669"/>
    <property type="project" value="TreeGrafter"/>
</dbReference>
<evidence type="ECO:0000313" key="10">
    <source>
        <dbReference type="EMBL" id="BBC20604.1"/>
    </source>
</evidence>
<feature type="chain" id="PRO_5016343378" evidence="9">
    <location>
        <begin position="20"/>
        <end position="144"/>
    </location>
</feature>
<dbReference type="SMART" id="SM00183">
    <property type="entry name" value="NAT_PEP"/>
    <property type="match status" value="1"/>
</dbReference>
<dbReference type="PROSITE" id="PS00263">
    <property type="entry name" value="NATRIURETIC_PEPTIDE"/>
    <property type="match status" value="1"/>
</dbReference>
<dbReference type="InterPro" id="IPR000663">
    <property type="entry name" value="Natr_peptide"/>
</dbReference>
<reference evidence="10" key="1">
    <citation type="submission" date="2017-12" db="EMBL/GenBank/DDBJ databases">
        <title>Role of antidipsogenic natriuretic peptides in terrestrialization of teleosts.</title>
        <authorList>
            <person name="Katayama Y."/>
            <person name="Takei Y."/>
            <person name="Kusakabe M."/>
            <person name="Sakamoto T."/>
        </authorList>
    </citation>
    <scope>NUCLEOTIDE SEQUENCE</scope>
    <source>
        <tissue evidence="10">Heart</tissue>
    </source>
</reference>
<dbReference type="GO" id="GO:0003085">
    <property type="term" value="P:negative regulation of systemic arterial blood pressure"/>
    <property type="evidence" value="ECO:0007669"/>
    <property type="project" value="TreeGrafter"/>
</dbReference>
<dbReference type="GO" id="GO:0005179">
    <property type="term" value="F:hormone activity"/>
    <property type="evidence" value="ECO:0007669"/>
    <property type="project" value="InterPro"/>
</dbReference>
<gene>
    <name evidence="10" type="primary">bnp</name>
</gene>
<dbReference type="GO" id="GO:0006182">
    <property type="term" value="P:cGMP biosynthetic process"/>
    <property type="evidence" value="ECO:0007669"/>
    <property type="project" value="TreeGrafter"/>
</dbReference>
<dbReference type="PANTHER" id="PTHR14066:SF10">
    <property type="entry name" value="NATRIURETIC PEPTIDES B"/>
    <property type="match status" value="1"/>
</dbReference>
<proteinExistence type="evidence at transcript level"/>
<dbReference type="GO" id="GO:0097746">
    <property type="term" value="P:blood vessel diameter maintenance"/>
    <property type="evidence" value="ECO:0007669"/>
    <property type="project" value="UniProtKB-KW"/>
</dbReference>
<dbReference type="GO" id="GO:0007218">
    <property type="term" value="P:neuropeptide signaling pathway"/>
    <property type="evidence" value="ECO:0007669"/>
    <property type="project" value="TreeGrafter"/>
</dbReference>
<evidence type="ECO:0000256" key="3">
    <source>
        <dbReference type="ARBA" id="ARBA00022525"/>
    </source>
</evidence>
<keyword evidence="5 7" id="KW-0838">Vasoactive</keyword>
<evidence type="ECO:0000256" key="6">
    <source>
        <dbReference type="ARBA" id="ARBA00023157"/>
    </source>
</evidence>
<comment type="similarity">
    <text evidence="2 7">Belongs to the natriuretic peptide family.</text>
</comment>
<dbReference type="Pfam" id="PF00212">
    <property type="entry name" value="ANP"/>
    <property type="match status" value="1"/>
</dbReference>
<dbReference type="InterPro" id="IPR030480">
    <property type="entry name" value="Natr_peptide_CS"/>
</dbReference>
<dbReference type="GO" id="GO:0007168">
    <property type="term" value="P:receptor guanylyl cyclase signaling pathway"/>
    <property type="evidence" value="ECO:0007669"/>
    <property type="project" value="TreeGrafter"/>
</dbReference>
<sequence>MYVTSLFVSALLMAHLTSSYPTGSGPTGTGLAPAVELQNLLDRLESLTEQRPVKGPITQREEVYAPASPTAEEAYEERAADSDLLQDHLDVALIRELLSAQNLRTVRNNSPRSSSGCFGRRMDRIGSMSSLGCNTVGNNSPKSA</sequence>
<dbReference type="PRINTS" id="PR00710">
    <property type="entry name" value="NATPEPTIDES"/>
</dbReference>
<dbReference type="AlphaFoldDB" id="A0A2Z5WP66"/>
<dbReference type="GO" id="GO:0005615">
    <property type="term" value="C:extracellular space"/>
    <property type="evidence" value="ECO:0007669"/>
    <property type="project" value="TreeGrafter"/>
</dbReference>
<evidence type="ECO:0000256" key="9">
    <source>
        <dbReference type="SAM" id="SignalP"/>
    </source>
</evidence>
<name>A0A2Z5WP66_9GOBI</name>
<dbReference type="PRINTS" id="PR00712">
    <property type="entry name" value="BNATPEPTIDE"/>
</dbReference>
<keyword evidence="3" id="KW-0964">Secreted</keyword>
<accession>A0A2Z5WP66</accession>
<keyword evidence="4 9" id="KW-0732">Signal</keyword>
<evidence type="ECO:0000256" key="8">
    <source>
        <dbReference type="SAM" id="MobiDB-lite"/>
    </source>
</evidence>
<evidence type="ECO:0000256" key="7">
    <source>
        <dbReference type="RuleBase" id="RU003686"/>
    </source>
</evidence>
<evidence type="ECO:0000256" key="1">
    <source>
        <dbReference type="ARBA" id="ARBA00004613"/>
    </source>
</evidence>
<dbReference type="GO" id="GO:0051427">
    <property type="term" value="F:hormone receptor binding"/>
    <property type="evidence" value="ECO:0007669"/>
    <property type="project" value="TreeGrafter"/>
</dbReference>
<feature type="signal peptide" evidence="9">
    <location>
        <begin position="1"/>
        <end position="19"/>
    </location>
</feature>
<dbReference type="PANTHER" id="PTHR14066">
    <property type="entry name" value="ATRIAL NATRIURETIC FACTOR PRECURSOR"/>
    <property type="match status" value="1"/>
</dbReference>
<organism evidence="10">
    <name type="scientific">Periophthalmus modestus</name>
    <name type="common">shuttles hoppfish</name>
    <dbReference type="NCBI Taxonomy" id="146921"/>
    <lineage>
        <taxon>Eukaryota</taxon>
        <taxon>Metazoa</taxon>
        <taxon>Chordata</taxon>
        <taxon>Craniata</taxon>
        <taxon>Vertebrata</taxon>
        <taxon>Euteleostomi</taxon>
        <taxon>Actinopterygii</taxon>
        <taxon>Neopterygii</taxon>
        <taxon>Teleostei</taxon>
        <taxon>Neoteleostei</taxon>
        <taxon>Acanthomorphata</taxon>
        <taxon>Gobiaria</taxon>
        <taxon>Gobiiformes</taxon>
        <taxon>Gobioidei</taxon>
        <taxon>Gobiidae</taxon>
        <taxon>Oxudercinae</taxon>
        <taxon>Periophthalmus</taxon>
    </lineage>
</organism>
<dbReference type="GO" id="GO:0019934">
    <property type="term" value="P:cGMP-mediated signaling"/>
    <property type="evidence" value="ECO:0007669"/>
    <property type="project" value="TreeGrafter"/>
</dbReference>
<evidence type="ECO:0000256" key="2">
    <source>
        <dbReference type="ARBA" id="ARBA00009041"/>
    </source>
</evidence>
<evidence type="ECO:0000256" key="5">
    <source>
        <dbReference type="ARBA" id="ARBA00022858"/>
    </source>
</evidence>